<keyword evidence="2" id="KW-1185">Reference proteome</keyword>
<sequence>MYSGALRKRKRYSTNVSRSYAPLSFYMDSTVDHLAQILKGNKSSSESNCVPLSLYNTTVLYYPSLSKMDIFLSNQERTTLFCRKYHPLSFYFYKDCTVSVPRGLRVNYIPPSSTADQSKSESKVSFPCFGSQSSQSKVIKSSKSKPVDLYHSEFYLLKNRLKLNLPSPLQRSRYGSSILGSTSVKGIFCIGKQVSHQQNNSQYVLWNPLTEEFWEVPPSPAEVTPKHPVDDMYDMMDLEYIFHGFGYDQLTDDIKVIQPFNSLEVYVDGACHWLVSRWDDHLHAMTLLSFDLSDEVFITTPIGEEPISHSPYTPHQYLTVLNGSIALISNCHDDIGFHISIMGELGLSEPWIKLYIHGP</sequence>
<dbReference type="AlphaFoldDB" id="A0A2Z6M745"/>
<evidence type="ECO:0008006" key="3">
    <source>
        <dbReference type="Google" id="ProtNLM"/>
    </source>
</evidence>
<dbReference type="Proteomes" id="UP000242715">
    <property type="component" value="Unassembled WGS sequence"/>
</dbReference>
<dbReference type="InterPro" id="IPR052361">
    <property type="entry name" value="F-box_domain"/>
</dbReference>
<dbReference type="PANTHER" id="PTHR31790:SF584">
    <property type="entry name" value="F-BOX PROTEIN CPR30-LIKE"/>
    <property type="match status" value="1"/>
</dbReference>
<dbReference type="PANTHER" id="PTHR31790">
    <property type="entry name" value="OS02G0783600 PROTEIN"/>
    <property type="match status" value="1"/>
</dbReference>
<protein>
    <recommendedName>
        <fullName evidence="3">F-box associated domain-containing protein</fullName>
    </recommendedName>
</protein>
<reference evidence="2" key="1">
    <citation type="journal article" date="2017" name="Front. Plant Sci.">
        <title>Climate Clever Clovers: New Paradigm to Reduce the Environmental Footprint of Ruminants by Breeding Low Methanogenic Forages Utilizing Haplotype Variation.</title>
        <authorList>
            <person name="Kaur P."/>
            <person name="Appels R."/>
            <person name="Bayer P.E."/>
            <person name="Keeble-Gagnere G."/>
            <person name="Wang J."/>
            <person name="Hirakawa H."/>
            <person name="Shirasawa K."/>
            <person name="Vercoe P."/>
            <person name="Stefanova K."/>
            <person name="Durmic Z."/>
            <person name="Nichols P."/>
            <person name="Revell C."/>
            <person name="Isobe S.N."/>
            <person name="Edwards D."/>
            <person name="Erskine W."/>
        </authorList>
    </citation>
    <scope>NUCLEOTIDE SEQUENCE [LARGE SCALE GENOMIC DNA]</scope>
    <source>
        <strain evidence="2">cv. Daliak</strain>
    </source>
</reference>
<gene>
    <name evidence="1" type="ORF">TSUD_376220</name>
</gene>
<dbReference type="EMBL" id="DF973324">
    <property type="protein sequence ID" value="GAU25903.1"/>
    <property type="molecule type" value="Genomic_DNA"/>
</dbReference>
<name>A0A2Z6M745_TRISU</name>
<dbReference type="OrthoDB" id="1867629at2759"/>
<evidence type="ECO:0000313" key="1">
    <source>
        <dbReference type="EMBL" id="GAU25903.1"/>
    </source>
</evidence>
<organism evidence="1 2">
    <name type="scientific">Trifolium subterraneum</name>
    <name type="common">Subterranean clover</name>
    <dbReference type="NCBI Taxonomy" id="3900"/>
    <lineage>
        <taxon>Eukaryota</taxon>
        <taxon>Viridiplantae</taxon>
        <taxon>Streptophyta</taxon>
        <taxon>Embryophyta</taxon>
        <taxon>Tracheophyta</taxon>
        <taxon>Spermatophyta</taxon>
        <taxon>Magnoliopsida</taxon>
        <taxon>eudicotyledons</taxon>
        <taxon>Gunneridae</taxon>
        <taxon>Pentapetalae</taxon>
        <taxon>rosids</taxon>
        <taxon>fabids</taxon>
        <taxon>Fabales</taxon>
        <taxon>Fabaceae</taxon>
        <taxon>Papilionoideae</taxon>
        <taxon>50 kb inversion clade</taxon>
        <taxon>NPAAA clade</taxon>
        <taxon>Hologalegina</taxon>
        <taxon>IRL clade</taxon>
        <taxon>Trifolieae</taxon>
        <taxon>Trifolium</taxon>
    </lineage>
</organism>
<proteinExistence type="predicted"/>
<accession>A0A2Z6M745</accession>
<evidence type="ECO:0000313" key="2">
    <source>
        <dbReference type="Proteomes" id="UP000242715"/>
    </source>
</evidence>